<feature type="chain" id="PRO_5045086447" evidence="2">
    <location>
        <begin position="27"/>
        <end position="432"/>
    </location>
</feature>
<dbReference type="Proteomes" id="UP000620262">
    <property type="component" value="Unassembled WGS sequence"/>
</dbReference>
<sequence>MTRRQHRYFRYAVFGLAMMSPAVGHAADADDLAPYKMLRSLQFVQDSVVAGDHSAGEMQRFMLGKIDQRLRNVDPSVYDDDRNVDAALIYVMSGGNPQTLEYLAAHDVNGYFDNRVTDVLRKYLGGKGLLVSKTLEETAKEYEGKKIGPYLALIGGNVLIATKPVDALTLYDRARLNAPGTIIEEAALRRSVAICVETGQVDKGLAYSQRYVRRFLHSPYASQFADLFVKLIVSHDHDVDPQTVVDILSFMDAPRQREVYLRVARAAAIAGKPDLARMAAQRVQSLGEGTDNPFGPLADFYNGMANVPTDDIDQAAKYIANISGASLSPQDQALQAAARSVAEQILRAPDPASLTQGSTPNNTNQEITSEQAAAPTAAQPQGAHGVSKEPVVEGEASAGTGGQDVDPSFTSFVTTNRSKLDEIDGLLAQEGK</sequence>
<organism evidence="3 4">
    <name type="scientific">Rhizobium viscosum</name>
    <name type="common">Arthrobacter viscosus</name>
    <dbReference type="NCBI Taxonomy" id="1673"/>
    <lineage>
        <taxon>Bacteria</taxon>
        <taxon>Pseudomonadati</taxon>
        <taxon>Pseudomonadota</taxon>
        <taxon>Alphaproteobacteria</taxon>
        <taxon>Hyphomicrobiales</taxon>
        <taxon>Rhizobiaceae</taxon>
        <taxon>Rhizobium/Agrobacterium group</taxon>
        <taxon>Rhizobium</taxon>
    </lineage>
</organism>
<evidence type="ECO:0000313" key="4">
    <source>
        <dbReference type="Proteomes" id="UP000620262"/>
    </source>
</evidence>
<protein>
    <submittedName>
        <fullName evidence="3">Chemotaxis protein MotC</fullName>
    </submittedName>
</protein>
<evidence type="ECO:0000256" key="1">
    <source>
        <dbReference type="SAM" id="MobiDB-lite"/>
    </source>
</evidence>
<feature type="compositionally biased region" description="Low complexity" evidence="1">
    <location>
        <begin position="371"/>
        <end position="383"/>
    </location>
</feature>
<dbReference type="RefSeq" id="WP_192728133.1">
    <property type="nucleotide sequence ID" value="NZ_BAAAVL010000001.1"/>
</dbReference>
<reference evidence="3 4" key="1">
    <citation type="submission" date="2020-10" db="EMBL/GenBank/DDBJ databases">
        <title>Sequencing the genomes of 1000 actinobacteria strains.</title>
        <authorList>
            <person name="Klenk H.-P."/>
        </authorList>
    </citation>
    <scope>NUCLEOTIDE SEQUENCE [LARGE SCALE GENOMIC DNA]</scope>
    <source>
        <strain evidence="3 4">DSM 7307</strain>
    </source>
</reference>
<dbReference type="EMBL" id="JADBEC010000001">
    <property type="protein sequence ID" value="MBE1504044.1"/>
    <property type="molecule type" value="Genomic_DNA"/>
</dbReference>
<keyword evidence="2" id="KW-0732">Signal</keyword>
<accession>A0ABR9ILI7</accession>
<evidence type="ECO:0000256" key="2">
    <source>
        <dbReference type="SAM" id="SignalP"/>
    </source>
</evidence>
<proteinExistence type="predicted"/>
<dbReference type="NCBIfam" id="NF009442">
    <property type="entry name" value="PRK12798.1-4"/>
    <property type="match status" value="1"/>
</dbReference>
<evidence type="ECO:0000313" key="3">
    <source>
        <dbReference type="EMBL" id="MBE1504044.1"/>
    </source>
</evidence>
<comment type="caution">
    <text evidence="3">The sequence shown here is derived from an EMBL/GenBank/DDBJ whole genome shotgun (WGS) entry which is preliminary data.</text>
</comment>
<gene>
    <name evidence="3" type="ORF">H4W29_001225</name>
</gene>
<feature type="compositionally biased region" description="Polar residues" evidence="1">
    <location>
        <begin position="408"/>
        <end position="417"/>
    </location>
</feature>
<feature type="compositionally biased region" description="Polar residues" evidence="1">
    <location>
        <begin position="353"/>
        <end position="370"/>
    </location>
</feature>
<keyword evidence="4" id="KW-1185">Reference proteome</keyword>
<feature type="region of interest" description="Disordered" evidence="1">
    <location>
        <begin position="349"/>
        <end position="417"/>
    </location>
</feature>
<dbReference type="NCBIfam" id="NF009439">
    <property type="entry name" value="PRK12798.1-1"/>
    <property type="match status" value="1"/>
</dbReference>
<feature type="signal peptide" evidence="2">
    <location>
        <begin position="1"/>
        <end position="26"/>
    </location>
</feature>
<name>A0ABR9ILI7_RHIVS</name>